<evidence type="ECO:0000313" key="7">
    <source>
        <dbReference type="EMBL" id="OGL46246.1"/>
    </source>
</evidence>
<comment type="pathway">
    <text evidence="3">Carbohydrate degradation.</text>
</comment>
<dbReference type="NCBIfam" id="TIGR00306">
    <property type="entry name" value="apgM"/>
    <property type="match status" value="1"/>
</dbReference>
<dbReference type="InterPro" id="IPR006124">
    <property type="entry name" value="Metalloenzyme"/>
</dbReference>
<reference evidence="7 8" key="1">
    <citation type="journal article" date="2016" name="Nat. Commun.">
        <title>Thousands of microbial genomes shed light on interconnected biogeochemical processes in an aquifer system.</title>
        <authorList>
            <person name="Anantharaman K."/>
            <person name="Brown C.T."/>
            <person name="Hug L.A."/>
            <person name="Sharon I."/>
            <person name="Castelle C.J."/>
            <person name="Probst A.J."/>
            <person name="Thomas B.C."/>
            <person name="Singh A."/>
            <person name="Wilkins M.J."/>
            <person name="Karaoz U."/>
            <person name="Brodie E.L."/>
            <person name="Williams K.H."/>
            <person name="Hubbard S.S."/>
            <person name="Banfield J.F."/>
        </authorList>
    </citation>
    <scope>NUCLEOTIDE SEQUENCE [LARGE SCALE GENOMIC DNA]</scope>
</reference>
<dbReference type="PIRSF" id="PIRSF006392">
    <property type="entry name" value="IPGAM_arch"/>
    <property type="match status" value="1"/>
</dbReference>
<dbReference type="NCBIfam" id="NF003160">
    <property type="entry name" value="PRK04135.1"/>
    <property type="match status" value="1"/>
</dbReference>
<dbReference type="PANTHER" id="PTHR31209:SF0">
    <property type="entry name" value="METALLOENZYME DOMAIN-CONTAINING PROTEIN"/>
    <property type="match status" value="1"/>
</dbReference>
<evidence type="ECO:0000256" key="4">
    <source>
        <dbReference type="ARBA" id="ARBA00005524"/>
    </source>
</evidence>
<evidence type="ECO:0000256" key="2">
    <source>
        <dbReference type="ARBA" id="ARBA00002315"/>
    </source>
</evidence>
<evidence type="ECO:0000259" key="6">
    <source>
        <dbReference type="Pfam" id="PF01676"/>
    </source>
</evidence>
<evidence type="ECO:0000313" key="8">
    <source>
        <dbReference type="Proteomes" id="UP000178435"/>
    </source>
</evidence>
<name>A0A1F7RXF7_9BACT</name>
<gene>
    <name evidence="7" type="ORF">A2149_03580</name>
</gene>
<accession>A0A1F7RXF7</accession>
<dbReference type="AlphaFoldDB" id="A0A1F7RXF7"/>
<evidence type="ECO:0000256" key="5">
    <source>
        <dbReference type="ARBA" id="ARBA00023152"/>
    </source>
</evidence>
<comment type="caution">
    <text evidence="7">The sequence shown here is derived from an EMBL/GenBank/DDBJ whole genome shotgun (WGS) entry which is preliminary data.</text>
</comment>
<dbReference type="GO" id="GO:0004619">
    <property type="term" value="F:phosphoglycerate mutase activity"/>
    <property type="evidence" value="ECO:0007669"/>
    <property type="project" value="UniProtKB-EC"/>
</dbReference>
<comment type="catalytic activity">
    <reaction evidence="1">
        <text>(2R)-2-phosphoglycerate = (2R)-3-phosphoglycerate</text>
        <dbReference type="Rhea" id="RHEA:15901"/>
        <dbReference type="ChEBI" id="CHEBI:58272"/>
        <dbReference type="ChEBI" id="CHEBI:58289"/>
        <dbReference type="EC" id="5.4.2.12"/>
    </reaction>
</comment>
<feature type="domain" description="Metalloenzyme" evidence="6">
    <location>
        <begin position="17"/>
        <end position="390"/>
    </location>
</feature>
<dbReference type="InterPro" id="IPR004456">
    <property type="entry name" value="Pglycerate_mutase_ApgM"/>
</dbReference>
<dbReference type="Pfam" id="PF01676">
    <property type="entry name" value="Metalloenzyme"/>
    <property type="match status" value="1"/>
</dbReference>
<sequence length="401" mass="44428">MVPFNILKDLATNTDSKILFIVLDGLSGIQSFKSGKTELEEARIPNLDSLAKDSVCGMSVPVSHGITPGSGPSHLSLFGYDPLKYEVGRGILEALGINFPLEPSDVAFRINFATVDDKGIITDRRAGRISSEKCRELCEELDKIKIKGVEVFVRAVKEHRAAMVLRGKGLAGNLTDTDPQKVGLKTKKVEALDKESKKTAELANEFIEKAKEILKKHHPANMLMLRGASGYEKFPSMQEIYKLNPAAIATYPMYRGIVRLLGMEVLDAGETFNDEIKTLKDNYSKYDFFYFHYKKTDSTGEDGNFDEKVKALEIFDERLPEIISLNPDVIVITGDHSTPSMLKSHSWHPVPVLIFSKYCRKDEVNSFNEAACLKGGLGIIHATDIMPLALANALKLLKFGA</sequence>
<keyword evidence="5" id="KW-0324">Glycolysis</keyword>
<dbReference type="GO" id="GO:0006096">
    <property type="term" value="P:glycolytic process"/>
    <property type="evidence" value="ECO:0007669"/>
    <property type="project" value="UniProtKB-KW"/>
</dbReference>
<dbReference type="InterPro" id="IPR017850">
    <property type="entry name" value="Alkaline_phosphatase_core_sf"/>
</dbReference>
<comment type="similarity">
    <text evidence="4">Belongs to the BPG-independent phosphoglycerate mutase family. A-PGAM subfamily.</text>
</comment>
<evidence type="ECO:0000256" key="3">
    <source>
        <dbReference type="ARBA" id="ARBA00004921"/>
    </source>
</evidence>
<dbReference type="GO" id="GO:0046872">
    <property type="term" value="F:metal ion binding"/>
    <property type="evidence" value="ECO:0007669"/>
    <property type="project" value="InterPro"/>
</dbReference>
<dbReference type="SUPFAM" id="SSF53649">
    <property type="entry name" value="Alkaline phosphatase-like"/>
    <property type="match status" value="1"/>
</dbReference>
<dbReference type="PANTHER" id="PTHR31209">
    <property type="entry name" value="COFACTOR-INDEPENDENT PHOSPHOGLYCERATE MUTASE"/>
    <property type="match status" value="1"/>
</dbReference>
<dbReference type="Pfam" id="PF10143">
    <property type="entry name" value="PhosphMutase"/>
    <property type="match status" value="1"/>
</dbReference>
<dbReference type="Proteomes" id="UP000178435">
    <property type="component" value="Unassembled WGS sequence"/>
</dbReference>
<protein>
    <submittedName>
        <fullName evidence="7">Phosphoglycerate mutase</fullName>
    </submittedName>
</protein>
<dbReference type="EMBL" id="MGDF01000056">
    <property type="protein sequence ID" value="OGL46246.1"/>
    <property type="molecule type" value="Genomic_DNA"/>
</dbReference>
<dbReference type="CDD" id="cd16011">
    <property type="entry name" value="iPGM_like"/>
    <property type="match status" value="1"/>
</dbReference>
<evidence type="ECO:0000256" key="1">
    <source>
        <dbReference type="ARBA" id="ARBA00000370"/>
    </source>
</evidence>
<organism evidence="7 8">
    <name type="scientific">Candidatus Schekmanbacteria bacterium RBG_16_38_11</name>
    <dbReference type="NCBI Taxonomy" id="1817880"/>
    <lineage>
        <taxon>Bacteria</taxon>
        <taxon>Candidatus Schekmaniibacteriota</taxon>
    </lineage>
</organism>
<proteinExistence type="inferred from homology"/>
<dbReference type="InterPro" id="IPR042253">
    <property type="entry name" value="Pglycerate_mutase_ApgM_sf"/>
</dbReference>
<dbReference type="Gene3D" id="3.40.720.10">
    <property type="entry name" value="Alkaline Phosphatase, subunit A"/>
    <property type="match status" value="1"/>
</dbReference>
<dbReference type="Gene3D" id="3.30.70.2130">
    <property type="entry name" value="Metalloenzyme domain"/>
    <property type="match status" value="1"/>
</dbReference>
<comment type="function">
    <text evidence="2">Catalyzes the interconversion of 2-phosphoglycerate and 3-phosphoglycerate.</text>
</comment>